<name>A0A0A6X3C4_ACTUT</name>
<feature type="domain" description="Carbohydrate kinase FGGY C-terminal" evidence="7">
    <location>
        <begin position="257"/>
        <end position="470"/>
    </location>
</feature>
<protein>
    <submittedName>
        <fullName evidence="8">Carbohydrate kinase</fullName>
    </submittedName>
</protein>
<evidence type="ECO:0000259" key="7">
    <source>
        <dbReference type="Pfam" id="PF02782"/>
    </source>
</evidence>
<dbReference type="GO" id="GO:0005975">
    <property type="term" value="P:carbohydrate metabolic process"/>
    <property type="evidence" value="ECO:0007669"/>
    <property type="project" value="InterPro"/>
</dbReference>
<evidence type="ECO:0000256" key="1">
    <source>
        <dbReference type="ARBA" id="ARBA00009156"/>
    </source>
</evidence>
<evidence type="ECO:0000256" key="4">
    <source>
        <dbReference type="RuleBase" id="RU003733"/>
    </source>
</evidence>
<dbReference type="InterPro" id="IPR018484">
    <property type="entry name" value="FGGY_N"/>
</dbReference>
<dbReference type="Pfam" id="PF00370">
    <property type="entry name" value="FGGY_N"/>
    <property type="match status" value="1"/>
</dbReference>
<feature type="domain" description="Carbohydrate kinase FGGY N-terminal" evidence="6">
    <location>
        <begin position="4"/>
        <end position="247"/>
    </location>
</feature>
<dbReference type="AlphaFoldDB" id="A0A0A6X3C4"/>
<dbReference type="CDD" id="cd07770">
    <property type="entry name" value="ASKHA_NBD_FGGY_GntK"/>
    <property type="match status" value="1"/>
</dbReference>
<dbReference type="InterPro" id="IPR018483">
    <property type="entry name" value="Carb_kinase_FGGY_CS"/>
</dbReference>
<accession>A0A0A6X3C4</accession>
<dbReference type="RefSeq" id="WP_043529183.1">
    <property type="nucleotide sequence ID" value="NZ_BAABKU010000037.1"/>
</dbReference>
<evidence type="ECO:0000256" key="2">
    <source>
        <dbReference type="ARBA" id="ARBA00022679"/>
    </source>
</evidence>
<organism evidence="8 9">
    <name type="scientific">Actinoplanes utahensis</name>
    <dbReference type="NCBI Taxonomy" id="1869"/>
    <lineage>
        <taxon>Bacteria</taxon>
        <taxon>Bacillati</taxon>
        <taxon>Actinomycetota</taxon>
        <taxon>Actinomycetes</taxon>
        <taxon>Micromonosporales</taxon>
        <taxon>Micromonosporaceae</taxon>
        <taxon>Actinoplanes</taxon>
    </lineage>
</organism>
<dbReference type="PANTHER" id="PTHR43095:SF2">
    <property type="entry name" value="GLUCONOKINASE"/>
    <property type="match status" value="1"/>
</dbReference>
<dbReference type="InterPro" id="IPR018485">
    <property type="entry name" value="FGGY_C"/>
</dbReference>
<dbReference type="STRING" id="1869.MB27_27885"/>
<dbReference type="PROSITE" id="PS00445">
    <property type="entry name" value="FGGY_KINASES_2"/>
    <property type="match status" value="1"/>
</dbReference>
<evidence type="ECO:0000259" key="6">
    <source>
        <dbReference type="Pfam" id="PF00370"/>
    </source>
</evidence>
<evidence type="ECO:0000313" key="8">
    <source>
        <dbReference type="EMBL" id="KHD74617.1"/>
    </source>
</evidence>
<dbReference type="GO" id="GO:0016301">
    <property type="term" value="F:kinase activity"/>
    <property type="evidence" value="ECO:0007669"/>
    <property type="project" value="UniProtKB-KW"/>
</dbReference>
<comment type="caution">
    <text evidence="8">The sequence shown here is derived from an EMBL/GenBank/DDBJ whole genome shotgun (WGS) entry which is preliminary data.</text>
</comment>
<feature type="region of interest" description="Disordered" evidence="5">
    <location>
        <begin position="315"/>
        <end position="346"/>
    </location>
</feature>
<keyword evidence="3 4" id="KW-0418">Kinase</keyword>
<dbReference type="PIRSF" id="PIRSF000538">
    <property type="entry name" value="GlpK"/>
    <property type="match status" value="1"/>
</dbReference>
<dbReference type="InterPro" id="IPR050406">
    <property type="entry name" value="FGGY_Carb_Kinase"/>
</dbReference>
<dbReference type="Gene3D" id="3.30.420.40">
    <property type="match status" value="2"/>
</dbReference>
<gene>
    <name evidence="8" type="ORF">MB27_27885</name>
</gene>
<comment type="similarity">
    <text evidence="1 4">Belongs to the FGGY kinase family.</text>
</comment>
<dbReference type="InterPro" id="IPR043129">
    <property type="entry name" value="ATPase_NBD"/>
</dbReference>
<dbReference type="PANTHER" id="PTHR43095">
    <property type="entry name" value="SUGAR KINASE"/>
    <property type="match status" value="1"/>
</dbReference>
<reference evidence="8 9" key="1">
    <citation type="submission" date="2014-10" db="EMBL/GenBank/DDBJ databases">
        <title>Draft genome sequence of Actinoplanes utahensis NRRL 12052.</title>
        <authorList>
            <person name="Velasco-Bucheli B."/>
            <person name="del Cerro C."/>
            <person name="Hormigo D."/>
            <person name="Garcia J.L."/>
            <person name="Acebal C."/>
            <person name="Arroyo M."/>
            <person name="de la Mata I."/>
        </authorList>
    </citation>
    <scope>NUCLEOTIDE SEQUENCE [LARGE SCALE GENOMIC DNA]</scope>
    <source>
        <strain evidence="8 9">NRRL 12052</strain>
    </source>
</reference>
<evidence type="ECO:0000256" key="3">
    <source>
        <dbReference type="ARBA" id="ARBA00022777"/>
    </source>
</evidence>
<dbReference type="EMBL" id="JRTT01000040">
    <property type="protein sequence ID" value="KHD74617.1"/>
    <property type="molecule type" value="Genomic_DNA"/>
</dbReference>
<keyword evidence="2 4" id="KW-0808">Transferase</keyword>
<dbReference type="eggNOG" id="COG1070">
    <property type="taxonomic scope" value="Bacteria"/>
</dbReference>
<proteinExistence type="inferred from homology"/>
<sequence>MDVVIGIDTGTTSTKGIAAGPGGEIRALTSVHYPLAVPGSGRAELDAGSLVDAAVRALTDVAAAARERGDRVIGIGLSSFLHALVPMDASGKPLGPVVTWADNRAAAECERIVAAGRAKDLQARTGTPVHPMSPLTKLAWWARADRDTLTGTPRWGGVKELIVAALTGGPFQVDLSIASGTGLYDIHARRWDPEALEIAGVSAGQLAEVVPTTHVLRLSADIAAATGLSPDTPLVIGAADGPLANLGVGATPAGIGAVSLGTSGALRTVVDRPTADAAGRLFCYALTEDRWVIGGAVNNAGSVVRWAGQALAAPAPSAGSSGSSGSSGSGSSGSSGSSGEDSDDRDAELLEEAAGIIAGSEGLLCLPYLLGERAPWWRPGMRGAYLGLRREHGRPHLVRAAVEGVCQQLALVRDSFDTEGAQLTEIRATGGAAASKLWVSVLASALDLPVTVADVPEGTALGACLLARHALGELPDLDRAAALIPTGRHTEPDPDDAALYRRLRPLVEKSALAVLDVVAELDRLAPEPLPGTEKAVRS</sequence>
<dbReference type="Proteomes" id="UP000054537">
    <property type="component" value="Unassembled WGS sequence"/>
</dbReference>
<evidence type="ECO:0000256" key="5">
    <source>
        <dbReference type="SAM" id="MobiDB-lite"/>
    </source>
</evidence>
<dbReference type="GO" id="GO:0016773">
    <property type="term" value="F:phosphotransferase activity, alcohol group as acceptor"/>
    <property type="evidence" value="ECO:0007669"/>
    <property type="project" value="InterPro"/>
</dbReference>
<evidence type="ECO:0000313" key="9">
    <source>
        <dbReference type="Proteomes" id="UP000054537"/>
    </source>
</evidence>
<feature type="compositionally biased region" description="Low complexity" evidence="5">
    <location>
        <begin position="315"/>
        <end position="324"/>
    </location>
</feature>
<dbReference type="SUPFAM" id="SSF53067">
    <property type="entry name" value="Actin-like ATPase domain"/>
    <property type="match status" value="2"/>
</dbReference>
<keyword evidence="9" id="KW-1185">Reference proteome</keyword>
<dbReference type="InterPro" id="IPR000577">
    <property type="entry name" value="Carb_kinase_FGGY"/>
</dbReference>
<dbReference type="OrthoDB" id="9782710at2"/>
<dbReference type="Pfam" id="PF02782">
    <property type="entry name" value="FGGY_C"/>
    <property type="match status" value="1"/>
</dbReference>